<proteinExistence type="predicted"/>
<evidence type="ECO:0000313" key="1">
    <source>
        <dbReference type="EMBL" id="PBK82340.1"/>
    </source>
</evidence>
<accession>A0A2H3CKD7</accession>
<dbReference type="AlphaFoldDB" id="A0A2H3CKD7"/>
<dbReference type="EMBL" id="KZ293718">
    <property type="protein sequence ID" value="PBK82340.1"/>
    <property type="molecule type" value="Genomic_DNA"/>
</dbReference>
<evidence type="ECO:0000313" key="2">
    <source>
        <dbReference type="Proteomes" id="UP000217790"/>
    </source>
</evidence>
<gene>
    <name evidence="1" type="ORF">ARMGADRAFT_1141133</name>
</gene>
<name>A0A2H3CKD7_ARMGA</name>
<dbReference type="Proteomes" id="UP000217790">
    <property type="component" value="Unassembled WGS sequence"/>
</dbReference>
<dbReference type="InParanoid" id="A0A2H3CKD7"/>
<reference evidence="2" key="1">
    <citation type="journal article" date="2017" name="Nat. Ecol. Evol.">
        <title>Genome expansion and lineage-specific genetic innovations in the forest pathogenic fungi Armillaria.</title>
        <authorList>
            <person name="Sipos G."/>
            <person name="Prasanna A.N."/>
            <person name="Walter M.C."/>
            <person name="O'Connor E."/>
            <person name="Balint B."/>
            <person name="Krizsan K."/>
            <person name="Kiss B."/>
            <person name="Hess J."/>
            <person name="Varga T."/>
            <person name="Slot J."/>
            <person name="Riley R."/>
            <person name="Boka B."/>
            <person name="Rigling D."/>
            <person name="Barry K."/>
            <person name="Lee J."/>
            <person name="Mihaltcheva S."/>
            <person name="LaButti K."/>
            <person name="Lipzen A."/>
            <person name="Waldron R."/>
            <person name="Moloney N.M."/>
            <person name="Sperisen C."/>
            <person name="Kredics L."/>
            <person name="Vagvoelgyi C."/>
            <person name="Patrignani A."/>
            <person name="Fitzpatrick D."/>
            <person name="Nagy I."/>
            <person name="Doyle S."/>
            <person name="Anderson J.B."/>
            <person name="Grigoriev I.V."/>
            <person name="Gueldener U."/>
            <person name="Muensterkoetter M."/>
            <person name="Nagy L.G."/>
        </authorList>
    </citation>
    <scope>NUCLEOTIDE SEQUENCE [LARGE SCALE GENOMIC DNA]</scope>
    <source>
        <strain evidence="2">Ar21-2</strain>
    </source>
</reference>
<sequence length="172" mass="19934">MLWRVKDGRDKKVVLYKWCYDRVTRASAKSLRHVRNRMHGKFIQCGTQTKVAPQVGAHLQGRVKLPKQRHSLIYLNSVANLWNGIMEVEDHGKAHDSIGVGVDRNETFWVRNLANHMRMDTKSTGRLANRGAVLQLINELGISEIQFTEYIIINFRVHNASWGLQSTRWTRE</sequence>
<protein>
    <submittedName>
        <fullName evidence="1">Uncharacterized protein</fullName>
    </submittedName>
</protein>
<keyword evidence="2" id="KW-1185">Reference proteome</keyword>
<organism evidence="1 2">
    <name type="scientific">Armillaria gallica</name>
    <name type="common">Bulbous honey fungus</name>
    <name type="synonym">Armillaria bulbosa</name>
    <dbReference type="NCBI Taxonomy" id="47427"/>
    <lineage>
        <taxon>Eukaryota</taxon>
        <taxon>Fungi</taxon>
        <taxon>Dikarya</taxon>
        <taxon>Basidiomycota</taxon>
        <taxon>Agaricomycotina</taxon>
        <taxon>Agaricomycetes</taxon>
        <taxon>Agaricomycetidae</taxon>
        <taxon>Agaricales</taxon>
        <taxon>Marasmiineae</taxon>
        <taxon>Physalacriaceae</taxon>
        <taxon>Armillaria</taxon>
    </lineage>
</organism>